<feature type="region of interest" description="Disordered" evidence="9">
    <location>
        <begin position="27"/>
        <end position="48"/>
    </location>
</feature>
<dbReference type="InterPro" id="IPR027268">
    <property type="entry name" value="Peptidase_M4/M1_CTD_sf"/>
</dbReference>
<feature type="domain" description="Peptidase M4 C-terminal" evidence="11">
    <location>
        <begin position="512"/>
        <end position="699"/>
    </location>
</feature>
<dbReference type="KEGG" id="wna:KA717_02455"/>
<evidence type="ECO:0000259" key="10">
    <source>
        <dbReference type="Pfam" id="PF01447"/>
    </source>
</evidence>
<reference evidence="13" key="1">
    <citation type="submission" date="2021-04" db="EMBL/GenBank/DDBJ databases">
        <title>Genome sequence of Woronichinia naegeliana from Washington state freshwater lake bloom.</title>
        <authorList>
            <person name="Dreher T.W."/>
        </authorList>
    </citation>
    <scope>NUCLEOTIDE SEQUENCE</scope>
    <source>
        <strain evidence="13">WA131</strain>
    </source>
</reference>
<evidence type="ECO:0000256" key="7">
    <source>
        <dbReference type="ARBA" id="ARBA00023049"/>
    </source>
</evidence>
<evidence type="ECO:0000313" key="13">
    <source>
        <dbReference type="EMBL" id="UXE61816.1"/>
    </source>
</evidence>
<dbReference type="Gene3D" id="3.10.450.490">
    <property type="match status" value="1"/>
</dbReference>
<keyword evidence="5" id="KW-0378">Hydrolase</keyword>
<dbReference type="GO" id="GO:0004222">
    <property type="term" value="F:metalloendopeptidase activity"/>
    <property type="evidence" value="ECO:0007669"/>
    <property type="project" value="InterPro"/>
</dbReference>
<dbReference type="Pfam" id="PF01447">
    <property type="entry name" value="Peptidase_M4"/>
    <property type="match status" value="1"/>
</dbReference>
<dbReference type="InterPro" id="IPR023612">
    <property type="entry name" value="Peptidase_M4"/>
</dbReference>
<name>A0A977KXM6_9CYAN</name>
<evidence type="ECO:0000259" key="11">
    <source>
        <dbReference type="Pfam" id="PF02868"/>
    </source>
</evidence>
<dbReference type="Pfam" id="PF07504">
    <property type="entry name" value="FTP"/>
    <property type="match status" value="1"/>
</dbReference>
<sequence length="860" mass="92460">MKAFNNALGSQGVYTAEWQISNFSDSSQLEGENESTVGGTGSSAPSNSSFSNRLVVISTSLPVNSLYPSSLGQFVSETNTGIDSGNQSQGLASLSSVTKLAIAGTNIGNQIVQQVQNSHPGLAQIVQGTQGNYATWLSFDPHNAPDFNHQVVLVNAAQGVGYSAAFKELSKESDSLGFEHIRYQQQINGIDVENAVYIVHLRNNKLISQNGNWVEQTPANLATQATLNEKNALNLALSFVGAKSYKWQSAEEEAFIKAESGDAKATFKPQGELVYYSGAESLNGSGLRLAYKFDIYAQEPASRQYVYVDALDGKILGKNEIFNTANSLGQAVSNGQLLGINRGSGSLNAIGTAATAYSGTQTITTDKVSNTSYRLRETSSIVEGSKTFTKKIETYNLNQTTRYAQAKDFTDSDNIWNASSSTNPKDQYALDAHFGAEKTYDFYKNNFNRDSIDNAGFALKSYVHYSKNYFNAFWDGTRMTYGDGNASNGNKPLTSLDVCGHEITHGLTEKTANLTYSYESGALNEGFSDIFGTAIEAYARPTNWNWTLGEDFNYVIRDMANPKTYANPDTYKGTYWYSGSGDSGGVHTNSGVLNYWFALLTEGSGSGVMHPTLDIDGTVDTNDKGYKFSVQGLGLDKAQAIAYRTLTTYLVPTSQYADARFYSLQAAKDLQTYKYVASTPTITANDLVQLKYAWNAVGVGGGTSAGYKESFTGTSASETVQGGQLGDILRGVDVAASDRGTNKIDTLIGNGSSLTGLSDADTFCLGDNLGTYYTGGNNADYARLMDFSATTDLLKLNAASTYFMQNALTPSKVELYLGSNATGDLVGIFENNSLSNFFAGSNTGISFSSSANTPSWATFA</sequence>
<dbReference type="PANTHER" id="PTHR33794">
    <property type="entry name" value="BACILLOLYSIN"/>
    <property type="match status" value="1"/>
</dbReference>
<evidence type="ECO:0000256" key="4">
    <source>
        <dbReference type="ARBA" id="ARBA00022729"/>
    </source>
</evidence>
<feature type="domain" description="Peptidase M4" evidence="10">
    <location>
        <begin position="351"/>
        <end position="509"/>
    </location>
</feature>
<dbReference type="PRINTS" id="PR00730">
    <property type="entry name" value="THERMOLYSIN"/>
</dbReference>
<evidence type="ECO:0000256" key="9">
    <source>
        <dbReference type="SAM" id="MobiDB-lite"/>
    </source>
</evidence>
<dbReference type="Gene3D" id="3.10.170.10">
    <property type="match status" value="1"/>
</dbReference>
<dbReference type="InterPro" id="IPR001570">
    <property type="entry name" value="Peptidase_M4_C_domain"/>
</dbReference>
<evidence type="ECO:0000256" key="2">
    <source>
        <dbReference type="ARBA" id="ARBA00022670"/>
    </source>
</evidence>
<gene>
    <name evidence="13" type="ORF">KA717_02455</name>
</gene>
<proteinExistence type="inferred from homology"/>
<evidence type="ECO:0000256" key="1">
    <source>
        <dbReference type="ARBA" id="ARBA00009388"/>
    </source>
</evidence>
<keyword evidence="3" id="KW-0479">Metal-binding</keyword>
<dbReference type="Pfam" id="PF02868">
    <property type="entry name" value="Peptidase_M4_C"/>
    <property type="match status" value="1"/>
</dbReference>
<feature type="active site" description="Proton donor" evidence="8">
    <location>
        <position position="587"/>
    </location>
</feature>
<feature type="compositionally biased region" description="Polar residues" evidence="9">
    <location>
        <begin position="27"/>
        <end position="37"/>
    </location>
</feature>
<keyword evidence="6" id="KW-0862">Zinc</keyword>
<protein>
    <submittedName>
        <fullName evidence="13">M4 family metallopeptidase</fullName>
    </submittedName>
</protein>
<dbReference type="GO" id="GO:0046872">
    <property type="term" value="F:metal ion binding"/>
    <property type="evidence" value="ECO:0007669"/>
    <property type="project" value="UniProtKB-KW"/>
</dbReference>
<organism evidence="13">
    <name type="scientific">Woronichinia naegeliana WA131</name>
    <dbReference type="NCBI Taxonomy" id="2824559"/>
    <lineage>
        <taxon>Bacteria</taxon>
        <taxon>Bacillati</taxon>
        <taxon>Cyanobacteriota</taxon>
        <taxon>Cyanophyceae</taxon>
        <taxon>Synechococcales</taxon>
        <taxon>Coelosphaeriaceae</taxon>
        <taxon>Woronichinia</taxon>
    </lineage>
</organism>
<feature type="active site" evidence="8">
    <location>
        <position position="502"/>
    </location>
</feature>
<evidence type="ECO:0000256" key="8">
    <source>
        <dbReference type="PIRSR" id="PIRSR623612-1"/>
    </source>
</evidence>
<dbReference type="Gene3D" id="1.10.390.10">
    <property type="entry name" value="Neutral Protease Domain 2"/>
    <property type="match status" value="1"/>
</dbReference>
<dbReference type="AlphaFoldDB" id="A0A977KXM6"/>
<keyword evidence="4" id="KW-0732">Signal</keyword>
<dbReference type="Proteomes" id="UP001065613">
    <property type="component" value="Chromosome"/>
</dbReference>
<dbReference type="InterPro" id="IPR013856">
    <property type="entry name" value="Peptidase_M4_domain"/>
</dbReference>
<evidence type="ECO:0000259" key="12">
    <source>
        <dbReference type="Pfam" id="PF07504"/>
    </source>
</evidence>
<keyword evidence="2" id="KW-0645">Protease</keyword>
<evidence type="ECO:0000256" key="3">
    <source>
        <dbReference type="ARBA" id="ARBA00022723"/>
    </source>
</evidence>
<dbReference type="PANTHER" id="PTHR33794:SF1">
    <property type="entry name" value="BACILLOLYSIN"/>
    <property type="match status" value="1"/>
</dbReference>
<dbReference type="CDD" id="cd09597">
    <property type="entry name" value="M4_TLP"/>
    <property type="match status" value="1"/>
</dbReference>
<dbReference type="GO" id="GO:0006508">
    <property type="term" value="P:proteolysis"/>
    <property type="evidence" value="ECO:0007669"/>
    <property type="project" value="UniProtKB-KW"/>
</dbReference>
<keyword evidence="7" id="KW-0482">Metalloprotease</keyword>
<dbReference type="SUPFAM" id="SSF55486">
    <property type="entry name" value="Metalloproteases ('zincins'), catalytic domain"/>
    <property type="match status" value="1"/>
</dbReference>
<dbReference type="EMBL" id="CP073041">
    <property type="protein sequence ID" value="UXE61816.1"/>
    <property type="molecule type" value="Genomic_DNA"/>
</dbReference>
<dbReference type="InterPro" id="IPR050728">
    <property type="entry name" value="Zinc_Metalloprotease_M4"/>
</dbReference>
<evidence type="ECO:0000256" key="6">
    <source>
        <dbReference type="ARBA" id="ARBA00022833"/>
    </source>
</evidence>
<dbReference type="InterPro" id="IPR011096">
    <property type="entry name" value="FTP_domain"/>
</dbReference>
<feature type="domain" description="FTP" evidence="12">
    <location>
        <begin position="165"/>
        <end position="212"/>
    </location>
</feature>
<evidence type="ECO:0000256" key="5">
    <source>
        <dbReference type="ARBA" id="ARBA00022801"/>
    </source>
</evidence>
<comment type="similarity">
    <text evidence="1">Belongs to the peptidase M4 family.</text>
</comment>
<accession>A0A977KXM6</accession>